<feature type="compositionally biased region" description="Polar residues" evidence="1">
    <location>
        <begin position="168"/>
        <end position="178"/>
    </location>
</feature>
<feature type="region of interest" description="Disordered" evidence="1">
    <location>
        <begin position="155"/>
        <end position="186"/>
    </location>
</feature>
<dbReference type="EMBL" id="CAUJNA010000086">
    <property type="protein sequence ID" value="CAJ1371545.1"/>
    <property type="molecule type" value="Genomic_DNA"/>
</dbReference>
<feature type="region of interest" description="Disordered" evidence="1">
    <location>
        <begin position="70"/>
        <end position="116"/>
    </location>
</feature>
<proteinExistence type="predicted"/>
<evidence type="ECO:0000313" key="2">
    <source>
        <dbReference type="EMBL" id="CAJ1371545.1"/>
    </source>
</evidence>
<protein>
    <submittedName>
        <fullName evidence="2">Uncharacterized protein</fullName>
    </submittedName>
</protein>
<gene>
    <name evidence="2" type="ORF">EVOR1521_LOCUS1841</name>
</gene>
<name>A0AA36HMX3_9DINO</name>
<accession>A0AA36HMX3</accession>
<keyword evidence="3" id="KW-1185">Reference proteome</keyword>
<dbReference type="Proteomes" id="UP001178507">
    <property type="component" value="Unassembled WGS sequence"/>
</dbReference>
<evidence type="ECO:0000313" key="3">
    <source>
        <dbReference type="Proteomes" id="UP001178507"/>
    </source>
</evidence>
<comment type="caution">
    <text evidence="2">The sequence shown here is derived from an EMBL/GenBank/DDBJ whole genome shotgun (WGS) entry which is preliminary data.</text>
</comment>
<reference evidence="2" key="1">
    <citation type="submission" date="2023-08" db="EMBL/GenBank/DDBJ databases">
        <authorList>
            <person name="Chen Y."/>
            <person name="Shah S."/>
            <person name="Dougan E. K."/>
            <person name="Thang M."/>
            <person name="Chan C."/>
        </authorList>
    </citation>
    <scope>NUCLEOTIDE SEQUENCE</scope>
</reference>
<sequence>MSWKVGWGEPLNAEHAIASVCHRRLDPLSLVQLQEVLTGRWQTQHPRTWSTRSTGAAVSLTPLAPWTPSHSNLETSSFGLPDVREATRTPGGRLRTELPALPGVEPMSSPSASKHAFRNATSAFRTELKGSASVPDLAGHDAPRALGLSTEVRSFLRSRQSSKPHRSGLSSEAASGGTSRWIPDLQ</sequence>
<evidence type="ECO:0000256" key="1">
    <source>
        <dbReference type="SAM" id="MobiDB-lite"/>
    </source>
</evidence>
<organism evidence="2 3">
    <name type="scientific">Effrenium voratum</name>
    <dbReference type="NCBI Taxonomy" id="2562239"/>
    <lineage>
        <taxon>Eukaryota</taxon>
        <taxon>Sar</taxon>
        <taxon>Alveolata</taxon>
        <taxon>Dinophyceae</taxon>
        <taxon>Suessiales</taxon>
        <taxon>Symbiodiniaceae</taxon>
        <taxon>Effrenium</taxon>
    </lineage>
</organism>
<dbReference type="AlphaFoldDB" id="A0AA36HMX3"/>